<dbReference type="EMBL" id="JAHLQK010000001">
    <property type="protein sequence ID" value="MBU5675466.1"/>
    <property type="molecule type" value="Genomic_DNA"/>
</dbReference>
<dbReference type="InterPro" id="IPR008257">
    <property type="entry name" value="Pept_M19"/>
</dbReference>
<dbReference type="Pfam" id="PF01244">
    <property type="entry name" value="Peptidase_M19"/>
    <property type="match status" value="1"/>
</dbReference>
<dbReference type="RefSeq" id="WP_216414946.1">
    <property type="nucleotide sequence ID" value="NZ_JAHLQK010000001.1"/>
</dbReference>
<sequence length="453" mass="50154">MNEIDLFLNLSDQIKAERNASKIHFDCIVVDAHNDTMMKVVDPQTGLPKINIGEDTNFQIDISKAQVGGLDVAYFAAFSDYEGSDDTSTIKANSKVLAILNALYWTVKNNSDTITIATSVREIKEAVFDRKIVAVPTIEGAYALEERNAIELLNQYYDLGVRAVGYVWNSPNALGAGTTGQIDMGLTELGYEVTKEMNRLGIIIDVSHMNEKTFWDVIKASEAPIIASHSCVYSLRNHVRNLTDEQIIALAGIGGVINLNYWREILGDTKDGIDIKKLIDHIDYVVGLVGIDYVGLGSDFDGATMPDDIQSAEDLPNITLELVKRGYSKSDIEKILGLNNLRVMEEVQKIAEKSLSNVDRLVITSYIEMGEIIQDATPLFTAQVKKKDSYADELSFRVIVDGIAYEPEFNGKTGVLSLQLKESLLAANFHVVTFEGKSTSGKITRETRIFYVQ</sequence>
<dbReference type="PANTHER" id="PTHR10443">
    <property type="entry name" value="MICROSOMAL DIPEPTIDASE"/>
    <property type="match status" value="1"/>
</dbReference>
<dbReference type="PROSITE" id="PS51365">
    <property type="entry name" value="RENAL_DIPEPTIDASE_2"/>
    <property type="match status" value="1"/>
</dbReference>
<comment type="caution">
    <text evidence="1">The sequence shown here is derived from an EMBL/GenBank/DDBJ whole genome shotgun (WGS) entry which is preliminary data.</text>
</comment>
<keyword evidence="2" id="KW-1185">Reference proteome</keyword>
<evidence type="ECO:0000313" key="1">
    <source>
        <dbReference type="EMBL" id="MBU5675466.1"/>
    </source>
</evidence>
<organism evidence="1 2">
    <name type="scientific">Alkaliphilus flagellatus</name>
    <dbReference type="NCBI Taxonomy" id="2841507"/>
    <lineage>
        <taxon>Bacteria</taxon>
        <taxon>Bacillati</taxon>
        <taxon>Bacillota</taxon>
        <taxon>Clostridia</taxon>
        <taxon>Peptostreptococcales</taxon>
        <taxon>Natronincolaceae</taxon>
        <taxon>Alkaliphilus</taxon>
    </lineage>
</organism>
<dbReference type="CDD" id="cd01301">
    <property type="entry name" value="rDP_like"/>
    <property type="match status" value="1"/>
</dbReference>
<gene>
    <name evidence="1" type="ORF">KQI88_03435</name>
</gene>
<reference evidence="1 2" key="1">
    <citation type="submission" date="2021-06" db="EMBL/GenBank/DDBJ databases">
        <authorList>
            <person name="Sun Q."/>
            <person name="Li D."/>
        </authorList>
    </citation>
    <scope>NUCLEOTIDE SEQUENCE [LARGE SCALE GENOMIC DNA]</scope>
    <source>
        <strain evidence="1 2">MSJ-5</strain>
    </source>
</reference>
<proteinExistence type="predicted"/>
<dbReference type="PANTHER" id="PTHR10443:SF12">
    <property type="entry name" value="DIPEPTIDASE"/>
    <property type="match status" value="1"/>
</dbReference>
<name>A0ABS6G267_9FIRM</name>
<evidence type="ECO:0000313" key="2">
    <source>
        <dbReference type="Proteomes" id="UP000779508"/>
    </source>
</evidence>
<accession>A0ABS6G267</accession>
<protein>
    <submittedName>
        <fullName evidence="1">Dipeptidase</fullName>
    </submittedName>
</protein>
<dbReference type="Proteomes" id="UP000779508">
    <property type="component" value="Unassembled WGS sequence"/>
</dbReference>